<protein>
    <recommendedName>
        <fullName evidence="9">Cdc23 domain-containing protein</fullName>
    </recommendedName>
</protein>
<name>A0AAE1PIW3_9EUCA</name>
<evidence type="ECO:0000256" key="4">
    <source>
        <dbReference type="ARBA" id="ARBA00022786"/>
    </source>
</evidence>
<evidence type="ECO:0000256" key="6">
    <source>
        <dbReference type="ARBA" id="ARBA00023306"/>
    </source>
</evidence>
<dbReference type="Proteomes" id="UP001292094">
    <property type="component" value="Unassembled WGS sequence"/>
</dbReference>
<dbReference type="GO" id="GO:0045842">
    <property type="term" value="P:positive regulation of mitotic metaphase/anaphase transition"/>
    <property type="evidence" value="ECO:0007669"/>
    <property type="project" value="TreeGrafter"/>
</dbReference>
<evidence type="ECO:0000256" key="8">
    <source>
        <dbReference type="SAM" id="MobiDB-lite"/>
    </source>
</evidence>
<reference evidence="10" key="1">
    <citation type="submission" date="2023-11" db="EMBL/GenBank/DDBJ databases">
        <title>Genome assemblies of two species of porcelain crab, Petrolisthes cinctipes and Petrolisthes manimaculis (Anomura: Porcellanidae).</title>
        <authorList>
            <person name="Angst P."/>
        </authorList>
    </citation>
    <scope>NUCLEOTIDE SEQUENCE</scope>
    <source>
        <strain evidence="10">PB745_02</strain>
        <tissue evidence="10">Gill</tissue>
    </source>
</reference>
<dbReference type="AlphaFoldDB" id="A0AAE1PIW3"/>
<feature type="region of interest" description="Disordered" evidence="8">
    <location>
        <begin position="596"/>
        <end position="615"/>
    </location>
</feature>
<dbReference type="GO" id="GO:0031145">
    <property type="term" value="P:anaphase-promoting complex-dependent catabolic process"/>
    <property type="evidence" value="ECO:0007669"/>
    <property type="project" value="TreeGrafter"/>
</dbReference>
<feature type="repeat" description="TPR" evidence="7">
    <location>
        <begin position="382"/>
        <end position="415"/>
    </location>
</feature>
<keyword evidence="5 7" id="KW-0802">TPR repeat</keyword>
<keyword evidence="3" id="KW-0498">Mitosis</keyword>
<evidence type="ECO:0000256" key="3">
    <source>
        <dbReference type="ARBA" id="ARBA00022776"/>
    </source>
</evidence>
<dbReference type="InterPro" id="IPR019734">
    <property type="entry name" value="TPR_rpt"/>
</dbReference>
<dbReference type="InterPro" id="IPR007192">
    <property type="entry name" value="APC8"/>
</dbReference>
<feature type="domain" description="Cdc23" evidence="9">
    <location>
        <begin position="38"/>
        <end position="287"/>
    </location>
</feature>
<dbReference type="EMBL" id="JAWZYT010001772">
    <property type="protein sequence ID" value="KAK4309279.1"/>
    <property type="molecule type" value="Genomic_DNA"/>
</dbReference>
<dbReference type="PANTHER" id="PTHR12558">
    <property type="entry name" value="CELL DIVISION CYCLE 16,23,27"/>
    <property type="match status" value="1"/>
</dbReference>
<dbReference type="Pfam" id="PF00515">
    <property type="entry name" value="TPR_1"/>
    <property type="match status" value="1"/>
</dbReference>
<keyword evidence="11" id="KW-1185">Reference proteome</keyword>
<evidence type="ECO:0000256" key="1">
    <source>
        <dbReference type="ARBA" id="ARBA00022618"/>
    </source>
</evidence>
<feature type="repeat" description="TPR" evidence="7">
    <location>
        <begin position="348"/>
        <end position="381"/>
    </location>
</feature>
<accession>A0AAE1PIW3</accession>
<dbReference type="Pfam" id="PF04049">
    <property type="entry name" value="ANAPC8"/>
    <property type="match status" value="1"/>
</dbReference>
<evidence type="ECO:0000256" key="2">
    <source>
        <dbReference type="ARBA" id="ARBA00022737"/>
    </source>
</evidence>
<keyword evidence="6" id="KW-0131">Cell cycle</keyword>
<gene>
    <name evidence="10" type="ORF">Pmani_019091</name>
</gene>
<evidence type="ECO:0000313" key="11">
    <source>
        <dbReference type="Proteomes" id="UP001292094"/>
    </source>
</evidence>
<dbReference type="InterPro" id="IPR011990">
    <property type="entry name" value="TPR-like_helical_dom_sf"/>
</dbReference>
<proteinExistence type="predicted"/>
<evidence type="ECO:0000256" key="7">
    <source>
        <dbReference type="PROSITE-ProRule" id="PRU00339"/>
    </source>
</evidence>
<dbReference type="SMART" id="SM00028">
    <property type="entry name" value="TPR"/>
    <property type="match status" value="7"/>
</dbReference>
<sequence length="615" mass="71216">MMAGFVGLSDKSSGRFGDISERSSMSPLKDVNFLNEAKKDLLMAREQCYQRGLLQTTKWLSELLVCVRDVELVEPQLCHPNLIDQLGNEFDHYNLAKSYFDLKEYDRCAYFTEHCTTLLARFLHLYARYLSGEKKKNDDIVDTLVTNDQHKGLYLKELHMELSKMFSMHSSTTPSSVSGNEGEMDAWLLWLYGVVLKRLDLTQQAVEVLCQALYLQPMHWGAWLELAALITDREMLGTLKLPDHWMRRLFHAHTYLELQLNDEALEIYTSLQDAGLQQSTYIMAQVAITHHNQRDVDQAVTIFKELEALDPYRLDNLDTYSNLLYVKEMRVELSHLAHRVVQVGKYRVETCCVIGNYYSLRSQHEKAVQYFQRALRLNPHYLAAWTLMGHEYMEMKNTNAAIQCYRQAIEVNRRDYRAWYGLGQTYEILKLPAYCLYYFKQAQKLRPNDSRMLVALGESYEKLEKWEEAKRCFLKAHSVGDIEGIALLRLAKLYSSRLGEAERGAVLYERYLQETEDAGLSEDRGQAYHFLANHCLSKNLLDLACEYAHKCTLFMETREQGKAILKDVANRRQHPDQNTDDCGSILASRVRPRVPLTGERSASTRLPPLPLTYSP</sequence>
<dbReference type="SUPFAM" id="SSF48452">
    <property type="entry name" value="TPR-like"/>
    <property type="match status" value="3"/>
</dbReference>
<evidence type="ECO:0000259" key="9">
    <source>
        <dbReference type="Pfam" id="PF04049"/>
    </source>
</evidence>
<dbReference type="PANTHER" id="PTHR12558:SF10">
    <property type="entry name" value="CELL DIVISION CYCLE PROTEIN 23 HOMOLOG"/>
    <property type="match status" value="1"/>
</dbReference>
<dbReference type="Pfam" id="PF13414">
    <property type="entry name" value="TPR_11"/>
    <property type="match status" value="1"/>
</dbReference>
<dbReference type="Gene3D" id="1.25.40.10">
    <property type="entry name" value="Tetratricopeptide repeat domain"/>
    <property type="match status" value="2"/>
</dbReference>
<dbReference type="GO" id="GO:0051301">
    <property type="term" value="P:cell division"/>
    <property type="evidence" value="ECO:0007669"/>
    <property type="project" value="UniProtKB-KW"/>
</dbReference>
<dbReference type="PROSITE" id="PS50005">
    <property type="entry name" value="TPR"/>
    <property type="match status" value="2"/>
</dbReference>
<organism evidence="10 11">
    <name type="scientific">Petrolisthes manimaculis</name>
    <dbReference type="NCBI Taxonomy" id="1843537"/>
    <lineage>
        <taxon>Eukaryota</taxon>
        <taxon>Metazoa</taxon>
        <taxon>Ecdysozoa</taxon>
        <taxon>Arthropoda</taxon>
        <taxon>Crustacea</taxon>
        <taxon>Multicrustacea</taxon>
        <taxon>Malacostraca</taxon>
        <taxon>Eumalacostraca</taxon>
        <taxon>Eucarida</taxon>
        <taxon>Decapoda</taxon>
        <taxon>Pleocyemata</taxon>
        <taxon>Anomura</taxon>
        <taxon>Galatheoidea</taxon>
        <taxon>Porcellanidae</taxon>
        <taxon>Petrolisthes</taxon>
    </lineage>
</organism>
<dbReference type="GO" id="GO:0016567">
    <property type="term" value="P:protein ubiquitination"/>
    <property type="evidence" value="ECO:0007669"/>
    <property type="project" value="TreeGrafter"/>
</dbReference>
<evidence type="ECO:0000256" key="5">
    <source>
        <dbReference type="ARBA" id="ARBA00022803"/>
    </source>
</evidence>
<keyword evidence="4" id="KW-0833">Ubl conjugation pathway</keyword>
<keyword evidence="1" id="KW-0132">Cell division</keyword>
<comment type="caution">
    <text evidence="10">The sequence shown here is derived from an EMBL/GenBank/DDBJ whole genome shotgun (WGS) entry which is preliminary data.</text>
</comment>
<evidence type="ECO:0000313" key="10">
    <source>
        <dbReference type="EMBL" id="KAK4309279.1"/>
    </source>
</evidence>
<dbReference type="GO" id="GO:0005680">
    <property type="term" value="C:anaphase-promoting complex"/>
    <property type="evidence" value="ECO:0007669"/>
    <property type="project" value="InterPro"/>
</dbReference>
<keyword evidence="2" id="KW-0677">Repeat</keyword>